<reference evidence="1 2" key="1">
    <citation type="journal article" date="2010" name="Cell">
        <title>The genome of Naegleria gruberi illuminates early eukaryotic versatility.</title>
        <authorList>
            <person name="Fritz-Laylin L.K."/>
            <person name="Prochnik S.E."/>
            <person name="Ginger M.L."/>
            <person name="Dacks J.B."/>
            <person name="Carpenter M.L."/>
            <person name="Field M.C."/>
            <person name="Kuo A."/>
            <person name="Paredez A."/>
            <person name="Chapman J."/>
            <person name="Pham J."/>
            <person name="Shu S."/>
            <person name="Neupane R."/>
            <person name="Cipriano M."/>
            <person name="Mancuso J."/>
            <person name="Tu H."/>
            <person name="Salamov A."/>
            <person name="Lindquist E."/>
            <person name="Shapiro H."/>
            <person name="Lucas S."/>
            <person name="Grigoriev I.V."/>
            <person name="Cande W.Z."/>
            <person name="Fulton C."/>
            <person name="Rokhsar D.S."/>
            <person name="Dawson S.C."/>
        </authorList>
    </citation>
    <scope>NUCLEOTIDE SEQUENCE [LARGE SCALE GENOMIC DNA]</scope>
    <source>
        <strain evidence="1 2">NEG-M</strain>
    </source>
</reference>
<dbReference type="AlphaFoldDB" id="D2VFL2"/>
<dbReference type="InterPro" id="IPR010662">
    <property type="entry name" value="RBBP9/YdeN"/>
</dbReference>
<evidence type="ECO:0000313" key="2">
    <source>
        <dbReference type="Proteomes" id="UP000006671"/>
    </source>
</evidence>
<dbReference type="GeneID" id="8850126"/>
<accession>D2VFL2</accession>
<organism evidence="2">
    <name type="scientific">Naegleria gruberi</name>
    <name type="common">Amoeba</name>
    <dbReference type="NCBI Taxonomy" id="5762"/>
    <lineage>
        <taxon>Eukaryota</taxon>
        <taxon>Discoba</taxon>
        <taxon>Heterolobosea</taxon>
        <taxon>Tetramitia</taxon>
        <taxon>Eutetramitia</taxon>
        <taxon>Vahlkampfiidae</taxon>
        <taxon>Naegleria</taxon>
    </lineage>
</organism>
<name>D2VFL2_NAEGR</name>
<proteinExistence type="predicted"/>
<evidence type="ECO:0000313" key="1">
    <source>
        <dbReference type="EMBL" id="EFC44488.1"/>
    </source>
</evidence>
<gene>
    <name evidence="1" type="primary">FM170</name>
    <name evidence="1" type="ORF">NAEGRDRAFT_67664</name>
</gene>
<dbReference type="KEGG" id="ngr:NAEGRDRAFT_67664"/>
<dbReference type="InterPro" id="IPR029058">
    <property type="entry name" value="AB_hydrolase_fold"/>
</dbReference>
<dbReference type="PROSITE" id="PS51257">
    <property type="entry name" value="PROKAR_LIPOPROTEIN"/>
    <property type="match status" value="1"/>
</dbReference>
<dbReference type="OrthoDB" id="2369073at2759"/>
<dbReference type="STRING" id="5762.D2VFL2"/>
<dbReference type="InParanoid" id="D2VFL2"/>
<dbReference type="PANTHER" id="PTHR15394:SF3">
    <property type="entry name" value="SERINE HYDROLASE RBBP9"/>
    <property type="match status" value="1"/>
</dbReference>
<dbReference type="Proteomes" id="UP000006671">
    <property type="component" value="Unassembled WGS sequence"/>
</dbReference>
<dbReference type="Gene3D" id="3.40.50.1820">
    <property type="entry name" value="alpha/beta hydrolase"/>
    <property type="match status" value="1"/>
</dbReference>
<dbReference type="EMBL" id="GG738868">
    <property type="protein sequence ID" value="EFC44488.1"/>
    <property type="molecule type" value="Genomic_DNA"/>
</dbReference>
<dbReference type="RefSeq" id="XP_002677232.1">
    <property type="nucleotide sequence ID" value="XM_002677186.1"/>
</dbReference>
<dbReference type="VEuPathDB" id="AmoebaDB:NAEGRDRAFT_67664"/>
<keyword evidence="2" id="KW-1185">Reference proteome</keyword>
<sequence length="107" mass="12667">MRYIEKHTLHACVLVSACVTDMGDENERKSGYYNREWNWELMKRNCPIIVQFGSEDDHLVDFESEQKVVFEKLGSIPYIFQDKNHFLSYQVDHSIVQAIQNDIIKKL</sequence>
<dbReference type="PANTHER" id="PTHR15394">
    <property type="entry name" value="SERINE HYDROLASE RBBP9"/>
    <property type="match status" value="1"/>
</dbReference>
<protein>
    <submittedName>
        <fullName evidence="1">Uncharacterized protein FM170</fullName>
    </submittedName>
</protein>